<evidence type="ECO:0000256" key="6">
    <source>
        <dbReference type="ARBA" id="ARBA00023136"/>
    </source>
</evidence>
<evidence type="ECO:0008006" key="10">
    <source>
        <dbReference type="Google" id="ProtNLM"/>
    </source>
</evidence>
<proteinExistence type="inferred from homology"/>
<name>A0AAN7UV30_9COLE</name>
<dbReference type="Pfam" id="PF01566">
    <property type="entry name" value="Nramp"/>
    <property type="match status" value="1"/>
</dbReference>
<dbReference type="PANTHER" id="PTHR11706">
    <property type="entry name" value="SOLUTE CARRIER PROTEIN FAMILY 11 MEMBER"/>
    <property type="match status" value="1"/>
</dbReference>
<evidence type="ECO:0000256" key="3">
    <source>
        <dbReference type="ARBA" id="ARBA00022448"/>
    </source>
</evidence>
<keyword evidence="5 7" id="KW-1133">Transmembrane helix</keyword>
<keyword evidence="4 7" id="KW-0812">Transmembrane</keyword>
<evidence type="ECO:0000313" key="8">
    <source>
        <dbReference type="EMBL" id="KAK5638670.1"/>
    </source>
</evidence>
<feature type="transmembrane region" description="Helical" evidence="7">
    <location>
        <begin position="213"/>
        <end position="237"/>
    </location>
</feature>
<accession>A0AAN7UV30</accession>
<dbReference type="GO" id="GO:0005381">
    <property type="term" value="F:iron ion transmembrane transporter activity"/>
    <property type="evidence" value="ECO:0007669"/>
    <property type="project" value="TreeGrafter"/>
</dbReference>
<protein>
    <recommendedName>
        <fullName evidence="10">Protein Malvolio</fullName>
    </recommendedName>
</protein>
<feature type="transmembrane region" description="Helical" evidence="7">
    <location>
        <begin position="243"/>
        <end position="270"/>
    </location>
</feature>
<feature type="transmembrane region" description="Helical" evidence="7">
    <location>
        <begin position="30"/>
        <end position="55"/>
    </location>
</feature>
<evidence type="ECO:0000313" key="9">
    <source>
        <dbReference type="Proteomes" id="UP001329430"/>
    </source>
</evidence>
<keyword evidence="9" id="KW-1185">Reference proteome</keyword>
<dbReference type="Proteomes" id="UP001329430">
    <property type="component" value="Chromosome 10"/>
</dbReference>
<sequence>MPHNLYLHSALVKSRDIDRRRPEKIREANLYFFVEAAIAIFVSFIINLFVVAVFAHGLYKKTNHDIIETCQRYPSLNASTIFPDNNKFVDADIYKGGIFLGCTFGIAALYIWAIGILASGQSSTMTGTYAGQFAMEGFLNLQWVRWKRVLLTRSIAIVPTFCVAFFSTIENLTSFNDILNAVMSVQLPFALIPTIAFTSNVEIMGEFVNGIGNIIMAILTSAGIIGINTYFVISTIIGAHMSWYYLVLVSLVGIVYMMFCIYLGVHMVIFMGAKNLMNYSFINKYVWGPSIDAQGMPWTLLRS</sequence>
<keyword evidence="3" id="KW-0813">Transport</keyword>
<comment type="subcellular location">
    <subcellularLocation>
        <location evidence="1">Membrane</location>
        <topology evidence="1">Multi-pass membrane protein</topology>
    </subcellularLocation>
</comment>
<evidence type="ECO:0000256" key="5">
    <source>
        <dbReference type="ARBA" id="ARBA00022989"/>
    </source>
</evidence>
<dbReference type="GO" id="GO:0015086">
    <property type="term" value="F:cadmium ion transmembrane transporter activity"/>
    <property type="evidence" value="ECO:0007669"/>
    <property type="project" value="TreeGrafter"/>
</dbReference>
<comment type="similarity">
    <text evidence="2">Belongs to the NRAMP family.</text>
</comment>
<keyword evidence="6 7" id="KW-0472">Membrane</keyword>
<dbReference type="PRINTS" id="PR00447">
    <property type="entry name" value="NATRESASSCMP"/>
</dbReference>
<reference evidence="8 9" key="1">
    <citation type="journal article" date="2024" name="Insects">
        <title>An Improved Chromosome-Level Genome Assembly of the Firefly Pyrocoelia pectoralis.</title>
        <authorList>
            <person name="Fu X."/>
            <person name="Meyer-Rochow V.B."/>
            <person name="Ballantyne L."/>
            <person name="Zhu X."/>
        </authorList>
    </citation>
    <scope>NUCLEOTIDE SEQUENCE [LARGE SCALE GENOMIC DNA]</scope>
    <source>
        <strain evidence="8">XCY_ONT2</strain>
    </source>
</reference>
<evidence type="ECO:0000256" key="1">
    <source>
        <dbReference type="ARBA" id="ARBA00004141"/>
    </source>
</evidence>
<evidence type="ECO:0000256" key="7">
    <source>
        <dbReference type="SAM" id="Phobius"/>
    </source>
</evidence>
<evidence type="ECO:0000256" key="2">
    <source>
        <dbReference type="ARBA" id="ARBA00006670"/>
    </source>
</evidence>
<comment type="caution">
    <text evidence="8">The sequence shown here is derived from an EMBL/GenBank/DDBJ whole genome shotgun (WGS) entry which is preliminary data.</text>
</comment>
<feature type="transmembrane region" description="Helical" evidence="7">
    <location>
        <begin position="150"/>
        <end position="169"/>
    </location>
</feature>
<evidence type="ECO:0000256" key="4">
    <source>
        <dbReference type="ARBA" id="ARBA00022692"/>
    </source>
</evidence>
<dbReference type="InterPro" id="IPR001046">
    <property type="entry name" value="NRAMP_fam"/>
</dbReference>
<dbReference type="GO" id="GO:0005886">
    <property type="term" value="C:plasma membrane"/>
    <property type="evidence" value="ECO:0007669"/>
    <property type="project" value="TreeGrafter"/>
</dbReference>
<dbReference type="GO" id="GO:0010008">
    <property type="term" value="C:endosome membrane"/>
    <property type="evidence" value="ECO:0007669"/>
    <property type="project" value="TreeGrafter"/>
</dbReference>
<gene>
    <name evidence="8" type="ORF">RI129_012965</name>
</gene>
<dbReference type="AlphaFoldDB" id="A0AAN7UV30"/>
<dbReference type="PANTHER" id="PTHR11706:SF33">
    <property type="entry name" value="NATURAL RESISTANCE-ASSOCIATED MACROPHAGE PROTEIN 2"/>
    <property type="match status" value="1"/>
</dbReference>
<feature type="transmembrane region" description="Helical" evidence="7">
    <location>
        <begin position="181"/>
        <end position="201"/>
    </location>
</feature>
<dbReference type="EMBL" id="JAVRBK010000010">
    <property type="protein sequence ID" value="KAK5638670.1"/>
    <property type="molecule type" value="Genomic_DNA"/>
</dbReference>
<organism evidence="8 9">
    <name type="scientific">Pyrocoelia pectoralis</name>
    <dbReference type="NCBI Taxonomy" id="417401"/>
    <lineage>
        <taxon>Eukaryota</taxon>
        <taxon>Metazoa</taxon>
        <taxon>Ecdysozoa</taxon>
        <taxon>Arthropoda</taxon>
        <taxon>Hexapoda</taxon>
        <taxon>Insecta</taxon>
        <taxon>Pterygota</taxon>
        <taxon>Neoptera</taxon>
        <taxon>Endopterygota</taxon>
        <taxon>Coleoptera</taxon>
        <taxon>Polyphaga</taxon>
        <taxon>Elateriformia</taxon>
        <taxon>Elateroidea</taxon>
        <taxon>Lampyridae</taxon>
        <taxon>Lampyrinae</taxon>
        <taxon>Pyrocoelia</taxon>
    </lineage>
</organism>
<dbReference type="GO" id="GO:0005384">
    <property type="term" value="F:manganese ion transmembrane transporter activity"/>
    <property type="evidence" value="ECO:0007669"/>
    <property type="project" value="TreeGrafter"/>
</dbReference>
<feature type="transmembrane region" description="Helical" evidence="7">
    <location>
        <begin position="98"/>
        <end position="118"/>
    </location>
</feature>